<feature type="binding site" evidence="8">
    <location>
        <position position="737"/>
    </location>
    <ligand>
        <name>substrate</name>
    </ligand>
</feature>
<dbReference type="GO" id="GO:0006189">
    <property type="term" value="P:'de novo' IMP biosynthetic process"/>
    <property type="evidence" value="ECO:0007669"/>
    <property type="project" value="UniProtKB-UniRule"/>
</dbReference>
<organism evidence="13 14">
    <name type="scientific">candidate division TA06 bacterium B3_TA06</name>
    <dbReference type="NCBI Taxonomy" id="2012487"/>
    <lineage>
        <taxon>Bacteria</taxon>
        <taxon>Bacteria division TA06</taxon>
    </lineage>
</organism>
<gene>
    <name evidence="8 13" type="primary">purL</name>
    <name evidence="13" type="ORF">CEE36_00920</name>
</gene>
<dbReference type="CDD" id="cd02204">
    <property type="entry name" value="PurL_repeat2"/>
    <property type="match status" value="1"/>
</dbReference>
<protein>
    <recommendedName>
        <fullName evidence="8">Phosphoribosylformylglycinamidine synthase subunit PurL</fullName>
        <shortName evidence="8">FGAM synthase</shortName>
        <ecNumber evidence="8">6.3.5.3</ecNumber>
    </recommendedName>
    <alternativeName>
        <fullName evidence="8">Formylglycinamide ribonucleotide amidotransferase subunit II</fullName>
        <shortName evidence="8">FGAR amidotransferase II</shortName>
        <shortName evidence="8">FGAR-AT II</shortName>
    </alternativeName>
    <alternativeName>
        <fullName evidence="8">Glutamine amidotransferase PurL</fullName>
    </alternativeName>
    <alternativeName>
        <fullName evidence="8">Phosphoribosylformylglycinamidine synthase subunit II</fullName>
    </alternativeName>
</protein>
<comment type="catalytic activity">
    <reaction evidence="8">
        <text>N(2)-formyl-N(1)-(5-phospho-beta-D-ribosyl)glycinamide + L-glutamine + ATP + H2O = 2-formamido-N(1)-(5-O-phospho-beta-D-ribosyl)acetamidine + L-glutamate + ADP + phosphate + H(+)</text>
        <dbReference type="Rhea" id="RHEA:17129"/>
        <dbReference type="ChEBI" id="CHEBI:15377"/>
        <dbReference type="ChEBI" id="CHEBI:15378"/>
        <dbReference type="ChEBI" id="CHEBI:29985"/>
        <dbReference type="ChEBI" id="CHEBI:30616"/>
        <dbReference type="ChEBI" id="CHEBI:43474"/>
        <dbReference type="ChEBI" id="CHEBI:58359"/>
        <dbReference type="ChEBI" id="CHEBI:147286"/>
        <dbReference type="ChEBI" id="CHEBI:147287"/>
        <dbReference type="ChEBI" id="CHEBI:456216"/>
        <dbReference type="EC" id="6.3.5.3"/>
    </reaction>
</comment>
<comment type="pathway">
    <text evidence="8">Purine metabolism; IMP biosynthesis via de novo pathway; 5-amino-1-(5-phospho-D-ribosyl)imidazole from N(2)-formyl-N(1)-(5-phospho-D-ribosyl)glycinamide: step 1/2.</text>
</comment>
<proteinExistence type="inferred from homology"/>
<dbReference type="Gene3D" id="3.30.1280.10">
    <property type="entry name" value="Phosphoribosylformylglycinamidine synthase subunit PurS"/>
    <property type="match status" value="1"/>
</dbReference>
<evidence type="ECO:0000256" key="5">
    <source>
        <dbReference type="ARBA" id="ARBA00022755"/>
    </source>
</evidence>
<feature type="binding site" evidence="8">
    <location>
        <position position="436"/>
    </location>
    <ligand>
        <name>substrate</name>
    </ligand>
</feature>
<dbReference type="InterPro" id="IPR036921">
    <property type="entry name" value="PurM-like_N_sf"/>
</dbReference>
<feature type="domain" description="FGAR-AT PurM N-terminal-like" evidence="12">
    <location>
        <begin position="608"/>
        <end position="762"/>
    </location>
</feature>
<dbReference type="InterPro" id="IPR036676">
    <property type="entry name" value="PurM-like_C_sf"/>
</dbReference>
<dbReference type="Proteomes" id="UP000317778">
    <property type="component" value="Unassembled WGS sequence"/>
</dbReference>
<feature type="domain" description="PurM-like C-terminal" evidence="10">
    <location>
        <begin position="781"/>
        <end position="922"/>
    </location>
</feature>
<feature type="binding site" evidence="8">
    <location>
        <begin position="506"/>
        <end position="508"/>
    </location>
    <ligand>
        <name>substrate</name>
    </ligand>
</feature>
<dbReference type="Pfam" id="PF18072">
    <property type="entry name" value="FGAR-AT_linker"/>
    <property type="match status" value="1"/>
</dbReference>
<feature type="active site" evidence="8">
    <location>
        <position position="218"/>
    </location>
</feature>
<dbReference type="InterPro" id="IPR010918">
    <property type="entry name" value="PurM-like_C_dom"/>
</dbReference>
<comment type="function">
    <text evidence="8">Part of the phosphoribosylformylglycinamidine synthase complex involved in the purines biosynthetic pathway. Catalyzes the ATP-dependent conversion of formylglycinamide ribonucleotide (FGAR) and glutamine to yield formylglycinamidine ribonucleotide (FGAM) and glutamate. The FGAM synthase complex is composed of three subunits. PurQ produces an ammonia molecule by converting glutamine to glutamate. PurL transfers the ammonia molecule to FGAR to form FGAM in an ATP-dependent manner. PurS interacts with PurQ and PurL and is thought to assist in the transfer of the ammonia molecule from PurQ to PurL.</text>
</comment>
<feature type="binding site" evidence="8">
    <location>
        <position position="302"/>
    </location>
    <ligand>
        <name>substrate</name>
    </ligand>
</feature>
<keyword evidence="1 8" id="KW-0963">Cytoplasm</keyword>
<feature type="binding site" evidence="8">
    <location>
        <position position="279"/>
    </location>
    <ligand>
        <name>Mg(2+)</name>
        <dbReference type="ChEBI" id="CHEBI:18420"/>
        <label>1</label>
    </ligand>
</feature>
<evidence type="ECO:0000259" key="10">
    <source>
        <dbReference type="Pfam" id="PF02769"/>
    </source>
</evidence>
<comment type="caution">
    <text evidence="8">Lacks conserved residue(s) required for the propagation of feature annotation.</text>
</comment>
<accession>A0A532VAV2</accession>
<comment type="subunit">
    <text evidence="8">Monomer. Part of the FGAM synthase complex composed of 1 PurL, 1 PurQ and 2 PurS subunits.</text>
</comment>
<dbReference type="AlphaFoldDB" id="A0A532VAV2"/>
<dbReference type="InterPro" id="IPR041609">
    <property type="entry name" value="PurL_linker"/>
</dbReference>
<evidence type="ECO:0000256" key="7">
    <source>
        <dbReference type="ARBA" id="ARBA00022842"/>
    </source>
</evidence>
<feature type="binding site" evidence="8">
    <location>
        <position position="277"/>
    </location>
    <ligand>
        <name>ATP</name>
        <dbReference type="ChEBI" id="CHEBI:30616"/>
    </ligand>
</feature>
<evidence type="ECO:0000256" key="2">
    <source>
        <dbReference type="ARBA" id="ARBA00022598"/>
    </source>
</evidence>
<dbReference type="Gene3D" id="3.90.650.10">
    <property type="entry name" value="PurM-like C-terminal domain"/>
    <property type="match status" value="2"/>
</dbReference>
<sequence length="950" mass="103816">MIYRIEVSKKGADPQVEGLARLLSEEGLPSKGLSIIRVYFLKSKLEKKEIEALAAELFADPVSEVVSLGRSQPPGMRAVEVWYHPGVTDPESNWVLNHLRNRQIAVDDVRRATRFMFPASVPRAKLVRFAERHLFNPLIQHLAVRGEEPFPRHRGTRFKIEEIELAGLSDKELLELSTKRDWHFNLTEIKAIRNHFAKLERNPTLTEMETLAQTWSEHCVHKTFNAAFEVEGEKFGNLLADTIMKPSRELDRPWCLSLFTDNAGVVEFSADVAVAFKVETHNHPSAIEPYGGAATGIGGVIRDALGTGQGADPILNTDVFCFGPPGFPSRKLPKGVLPPRRILEGVVRGVRDYGNRMGIPTASGALYFDELYLANPLVYCGTLAIIPKAKVAKKVSKGDVIILAGARTGRDGVHGVTFASISLAGSSHAKHGSAVQIGNPIEEKLLRDLVIAARDRGLIASITDCGGGGLSSAVGEMTKNKGCVVDLDRVPLKYAGLAHHEIWISESQERMVIFVKPDKVEGFMSLADEIGIEATVIGEVTDDKVLHLRYRNKEVAALDMGFLHNGLPSRSFKLKPPGQKPCKESDVVAPRDLGQALLRLLGQINVASKEWVIRQYDHEVKGGTVLKPLIGTKHDAPSDATVVQPLLDDNSGIAVAAGLAPRYALINAYASAAAAIDEAIRNLIAVGGRLNRISLLDNFCAGDASDERILYELVQAAKACRDGIRAYGTPFISGKDSLNNFFASAKDGKINIPTTLLISGLALVRDVHKTLTTDFKQPRSRIYLVGETRLELGGSEYLRMHKKLGTRVPVVDMKGARKLYRKIERAIRAALVLAAHDLSDGGLGVAIAEMCMGGERGARIHLASISTEKKIDRADYLLFSETQSRMLLEVAEANAAEFEKIMAGEAFAQIGETTNDQRLVFTDDGRRTVATASVDEIRAAWTQGLARFLD</sequence>
<dbReference type="HAMAP" id="MF_00420">
    <property type="entry name" value="PurL_2"/>
    <property type="match status" value="1"/>
</dbReference>
<reference evidence="13 14" key="1">
    <citation type="submission" date="2017-06" db="EMBL/GenBank/DDBJ databases">
        <title>Novel microbial phyla capable of carbon fixation and sulfur reduction in deep-sea sediments.</title>
        <authorList>
            <person name="Huang J."/>
            <person name="Baker B."/>
            <person name="Wang Y."/>
        </authorList>
    </citation>
    <scope>NUCLEOTIDE SEQUENCE [LARGE SCALE GENOMIC DNA]</scope>
    <source>
        <strain evidence="13">B3_TA06</strain>
    </source>
</reference>
<evidence type="ECO:0000256" key="8">
    <source>
        <dbReference type="HAMAP-Rule" id="MF_00420"/>
    </source>
</evidence>
<feature type="domain" description="Phosphoribosylformylglycinamidine synthase linker" evidence="11">
    <location>
        <begin position="175"/>
        <end position="222"/>
    </location>
</feature>
<feature type="domain" description="PurM-like N-terminal" evidence="9">
    <location>
        <begin position="261"/>
        <end position="384"/>
    </location>
</feature>
<evidence type="ECO:0000259" key="9">
    <source>
        <dbReference type="Pfam" id="PF00586"/>
    </source>
</evidence>
<feature type="binding site" evidence="8">
    <location>
        <position position="464"/>
    </location>
    <ligand>
        <name>Mg(2+)</name>
        <dbReference type="ChEBI" id="CHEBI:18420"/>
        <label>2</label>
    </ligand>
</feature>
<dbReference type="GO" id="GO:0004642">
    <property type="term" value="F:phosphoribosylformylglycinamidine synthase activity"/>
    <property type="evidence" value="ECO:0007669"/>
    <property type="project" value="UniProtKB-UniRule"/>
</dbReference>
<dbReference type="UniPathway" id="UPA00074">
    <property type="reaction ID" value="UER00128"/>
</dbReference>
<feature type="active site" description="Proton acceptor" evidence="8">
    <location>
        <position position="281"/>
    </location>
</feature>
<keyword evidence="7 8" id="KW-0460">Magnesium</keyword>
<dbReference type="GO" id="GO:0005737">
    <property type="term" value="C:cytoplasm"/>
    <property type="evidence" value="ECO:0007669"/>
    <property type="project" value="UniProtKB-SubCell"/>
</dbReference>
<dbReference type="PANTHER" id="PTHR43555">
    <property type="entry name" value="PHOSPHORIBOSYLFORMYLGLYCINAMIDINE SYNTHASE SUBUNIT PURL"/>
    <property type="match status" value="1"/>
</dbReference>
<feature type="binding site" evidence="8">
    <location>
        <position position="697"/>
    </location>
    <ligand>
        <name>ATP</name>
        <dbReference type="ChEBI" id="CHEBI:30616"/>
    </ligand>
</feature>
<dbReference type="EMBL" id="NJBO01000001">
    <property type="protein sequence ID" value="TKJ44333.1"/>
    <property type="molecule type" value="Genomic_DNA"/>
</dbReference>
<keyword evidence="5 8" id="KW-0658">Purine biosynthesis</keyword>
<comment type="caution">
    <text evidence="13">The sequence shown here is derived from an EMBL/GenBank/DDBJ whole genome shotgun (WGS) entry which is preliminary data.</text>
</comment>
<dbReference type="Gene3D" id="3.30.1330.10">
    <property type="entry name" value="PurM-like, N-terminal domain"/>
    <property type="match status" value="2"/>
</dbReference>
<keyword evidence="3 8" id="KW-0479">Metal-binding</keyword>
<dbReference type="InterPro" id="IPR016188">
    <property type="entry name" value="PurM-like_N"/>
</dbReference>
<comment type="subcellular location">
    <subcellularLocation>
        <location evidence="8">Cytoplasm</location>
    </subcellularLocation>
</comment>
<dbReference type="PANTHER" id="PTHR43555:SF1">
    <property type="entry name" value="PHOSPHORIBOSYLFORMYLGLYCINAMIDINE SYNTHASE SUBUNIT PURL"/>
    <property type="match status" value="1"/>
</dbReference>
<dbReference type="Pfam" id="PF00586">
    <property type="entry name" value="AIRS"/>
    <property type="match status" value="1"/>
</dbReference>
<dbReference type="CDD" id="cd02203">
    <property type="entry name" value="PurL_repeat1"/>
    <property type="match status" value="1"/>
</dbReference>
<evidence type="ECO:0000259" key="12">
    <source>
        <dbReference type="Pfam" id="PF22689"/>
    </source>
</evidence>
<dbReference type="GO" id="GO:0005524">
    <property type="term" value="F:ATP binding"/>
    <property type="evidence" value="ECO:0007669"/>
    <property type="project" value="UniProtKB-UniRule"/>
</dbReference>
<keyword evidence="6 8" id="KW-0067">ATP-binding</keyword>
<feature type="binding site" evidence="8">
    <location>
        <position position="303"/>
    </location>
    <ligand>
        <name>Mg(2+)</name>
        <dbReference type="ChEBI" id="CHEBI:18420"/>
        <label>2</label>
    </ligand>
</feature>
<dbReference type="Pfam" id="PF02769">
    <property type="entry name" value="AIRS_C"/>
    <property type="match status" value="2"/>
</dbReference>
<dbReference type="SUPFAM" id="SSF56042">
    <property type="entry name" value="PurM C-terminal domain-like"/>
    <property type="match status" value="2"/>
</dbReference>
<dbReference type="InterPro" id="IPR036604">
    <property type="entry name" value="PurS-like_sf"/>
</dbReference>
<evidence type="ECO:0000256" key="3">
    <source>
        <dbReference type="ARBA" id="ARBA00022723"/>
    </source>
</evidence>
<evidence type="ECO:0000313" key="14">
    <source>
        <dbReference type="Proteomes" id="UP000317778"/>
    </source>
</evidence>
<evidence type="ECO:0000256" key="1">
    <source>
        <dbReference type="ARBA" id="ARBA00022490"/>
    </source>
</evidence>
<dbReference type="EC" id="6.3.5.3" evidence="8"/>
<evidence type="ECO:0000256" key="6">
    <source>
        <dbReference type="ARBA" id="ARBA00022840"/>
    </source>
</evidence>
<dbReference type="SUPFAM" id="SSF55326">
    <property type="entry name" value="PurM N-terminal domain-like"/>
    <property type="match status" value="2"/>
</dbReference>
<dbReference type="NCBIfam" id="TIGR01736">
    <property type="entry name" value="FGAM_synth_II"/>
    <property type="match status" value="1"/>
</dbReference>
<dbReference type="Pfam" id="PF22689">
    <property type="entry name" value="FGAR-AT_PurM_N-like"/>
    <property type="match status" value="1"/>
</dbReference>
<feature type="binding site" evidence="8">
    <location>
        <position position="734"/>
    </location>
    <ligand>
        <name>ATP</name>
        <dbReference type="ChEBI" id="CHEBI:30616"/>
    </ligand>
</feature>
<keyword evidence="2 8" id="KW-0436">Ligase</keyword>
<comment type="similarity">
    <text evidence="8">Belongs to the FGAMS family.</text>
</comment>
<dbReference type="InterPro" id="IPR010074">
    <property type="entry name" value="PRibForGlyAmidine_synth_PurL"/>
</dbReference>
<evidence type="ECO:0000256" key="4">
    <source>
        <dbReference type="ARBA" id="ARBA00022741"/>
    </source>
</evidence>
<evidence type="ECO:0000313" key="13">
    <source>
        <dbReference type="EMBL" id="TKJ44333.1"/>
    </source>
</evidence>
<dbReference type="GO" id="GO:0000287">
    <property type="term" value="F:magnesium ion binding"/>
    <property type="evidence" value="ECO:0007669"/>
    <property type="project" value="UniProtKB-UniRule"/>
</dbReference>
<evidence type="ECO:0000259" key="11">
    <source>
        <dbReference type="Pfam" id="PF18072"/>
    </source>
</evidence>
<keyword evidence="4 8" id="KW-0547">Nucleotide-binding</keyword>
<dbReference type="SUPFAM" id="SSF82697">
    <property type="entry name" value="PurS-like"/>
    <property type="match status" value="1"/>
</dbReference>
<name>A0A532VAV2_UNCT6</name>
<dbReference type="InterPro" id="IPR055181">
    <property type="entry name" value="FGAR-AT_PurM_N-like"/>
</dbReference>
<feature type="domain" description="PurM-like C-terminal" evidence="10">
    <location>
        <begin position="397"/>
        <end position="549"/>
    </location>
</feature>